<dbReference type="Pfam" id="PF05635">
    <property type="entry name" value="23S_rRNA_IVP"/>
    <property type="match status" value="1"/>
</dbReference>
<dbReference type="PANTHER" id="PTHR38471:SF2">
    <property type="entry name" value="FOUR HELIX BUNDLE PROTEIN"/>
    <property type="match status" value="1"/>
</dbReference>
<dbReference type="Proteomes" id="UP001595953">
    <property type="component" value="Unassembled WGS sequence"/>
</dbReference>
<dbReference type="NCBIfam" id="TIGR02436">
    <property type="entry name" value="four helix bundle protein"/>
    <property type="match status" value="1"/>
</dbReference>
<gene>
    <name evidence="1" type="ORF">ACFO5O_06960</name>
</gene>
<dbReference type="SUPFAM" id="SSF158446">
    <property type="entry name" value="IVS-encoded protein-like"/>
    <property type="match status" value="1"/>
</dbReference>
<dbReference type="InterPro" id="IPR012657">
    <property type="entry name" value="23S_rRNA-intervening_sequence"/>
</dbReference>
<dbReference type="EMBL" id="JBHSGP010000012">
    <property type="protein sequence ID" value="MFC4722054.1"/>
    <property type="molecule type" value="Genomic_DNA"/>
</dbReference>
<evidence type="ECO:0000313" key="1">
    <source>
        <dbReference type="EMBL" id="MFC4722054.1"/>
    </source>
</evidence>
<dbReference type="PANTHER" id="PTHR38471">
    <property type="entry name" value="FOUR HELIX BUNDLE PROTEIN"/>
    <property type="match status" value="1"/>
</dbReference>
<comment type="caution">
    <text evidence="1">The sequence shown here is derived from an EMBL/GenBank/DDBJ whole genome shotgun (WGS) entry which is preliminary data.</text>
</comment>
<reference evidence="2" key="1">
    <citation type="journal article" date="2019" name="Int. J. Syst. Evol. Microbiol.">
        <title>The Global Catalogue of Microorganisms (GCM) 10K type strain sequencing project: providing services to taxonomists for standard genome sequencing and annotation.</title>
        <authorList>
            <consortium name="The Broad Institute Genomics Platform"/>
            <consortium name="The Broad Institute Genome Sequencing Center for Infectious Disease"/>
            <person name="Wu L."/>
            <person name="Ma J."/>
        </authorList>
    </citation>
    <scope>NUCLEOTIDE SEQUENCE [LARGE SCALE GENOMIC DNA]</scope>
    <source>
        <strain evidence="2">CCUG 63682</strain>
    </source>
</reference>
<dbReference type="PIRSF" id="PIRSF035652">
    <property type="entry name" value="CHP02436"/>
    <property type="match status" value="1"/>
</dbReference>
<sequence length="117" mass="13277">MENKEFAKKLELRTLQFAVSIISLSASLPKSAEALVIRNQLSKSGTSIGANYREANRSRSKKDFKNKINISVSEASETEYWLEIILELNWLEPNALKEIMKESKELLAIFTSISNKL</sequence>
<protein>
    <submittedName>
        <fullName evidence="1">Four helix bundle protein</fullName>
    </submittedName>
</protein>
<dbReference type="Gene3D" id="1.20.1440.60">
    <property type="entry name" value="23S rRNA-intervening sequence"/>
    <property type="match status" value="1"/>
</dbReference>
<evidence type="ECO:0000313" key="2">
    <source>
        <dbReference type="Proteomes" id="UP001595953"/>
    </source>
</evidence>
<dbReference type="InterPro" id="IPR036583">
    <property type="entry name" value="23S_rRNA_IVS_sf"/>
</dbReference>
<keyword evidence="2" id="KW-1185">Reference proteome</keyword>
<dbReference type="RefSeq" id="WP_387962249.1">
    <property type="nucleotide sequence ID" value="NZ_JBHSGP010000012.1"/>
</dbReference>
<organism evidence="1 2">
    <name type="scientific">Geojedonia litorea</name>
    <dbReference type="NCBI Taxonomy" id="1268269"/>
    <lineage>
        <taxon>Bacteria</taxon>
        <taxon>Pseudomonadati</taxon>
        <taxon>Bacteroidota</taxon>
        <taxon>Flavobacteriia</taxon>
        <taxon>Flavobacteriales</taxon>
        <taxon>Flavobacteriaceae</taxon>
        <taxon>Geojedonia</taxon>
    </lineage>
</organism>
<name>A0ABV9N3H0_9FLAO</name>
<proteinExistence type="predicted"/>
<accession>A0ABV9N3H0</accession>